<dbReference type="Proteomes" id="UP000295560">
    <property type="component" value="Unassembled WGS sequence"/>
</dbReference>
<evidence type="ECO:0000313" key="3">
    <source>
        <dbReference type="EMBL" id="TCK20992.1"/>
    </source>
</evidence>
<organism evidence="3 4">
    <name type="scientific">Pseudonocardia endophytica</name>
    <dbReference type="NCBI Taxonomy" id="401976"/>
    <lineage>
        <taxon>Bacteria</taxon>
        <taxon>Bacillati</taxon>
        <taxon>Actinomycetota</taxon>
        <taxon>Actinomycetes</taxon>
        <taxon>Pseudonocardiales</taxon>
        <taxon>Pseudonocardiaceae</taxon>
        <taxon>Pseudonocardia</taxon>
    </lineage>
</organism>
<protein>
    <recommendedName>
        <fullName evidence="5">Small secreted domain DUF320</fullName>
    </recommendedName>
</protein>
<dbReference type="AlphaFoldDB" id="A0A4R1HU83"/>
<evidence type="ECO:0000256" key="2">
    <source>
        <dbReference type="SAM" id="SignalP"/>
    </source>
</evidence>
<dbReference type="OrthoDB" id="3576465at2"/>
<evidence type="ECO:0000256" key="1">
    <source>
        <dbReference type="SAM" id="MobiDB-lite"/>
    </source>
</evidence>
<accession>A0A4R1HU83</accession>
<name>A0A4R1HU83_PSEEN</name>
<sequence length="102" mass="10110">MVKKLAIVGAGIVAALLAVSPFAMATDEPHGDDNKGDRAVIGDVNSPSSQTGLVNVGDVNLLNGTNVCPDVGANVGGLLDGVLPSSHASAISCDSLSNNNNN</sequence>
<reference evidence="3 4" key="1">
    <citation type="submission" date="2019-03" db="EMBL/GenBank/DDBJ databases">
        <title>Sequencing the genomes of 1000 actinobacteria strains.</title>
        <authorList>
            <person name="Klenk H.-P."/>
        </authorList>
    </citation>
    <scope>NUCLEOTIDE SEQUENCE [LARGE SCALE GENOMIC DNA]</scope>
    <source>
        <strain evidence="3 4">DSM 44969</strain>
    </source>
</reference>
<proteinExistence type="predicted"/>
<evidence type="ECO:0008006" key="5">
    <source>
        <dbReference type="Google" id="ProtNLM"/>
    </source>
</evidence>
<keyword evidence="4" id="KW-1185">Reference proteome</keyword>
<dbReference type="EMBL" id="SMFZ01000002">
    <property type="protein sequence ID" value="TCK20992.1"/>
    <property type="molecule type" value="Genomic_DNA"/>
</dbReference>
<feature type="compositionally biased region" description="Basic and acidic residues" evidence="1">
    <location>
        <begin position="27"/>
        <end position="40"/>
    </location>
</feature>
<comment type="caution">
    <text evidence="3">The sequence shown here is derived from an EMBL/GenBank/DDBJ whole genome shotgun (WGS) entry which is preliminary data.</text>
</comment>
<feature type="chain" id="PRO_5020330607" description="Small secreted domain DUF320" evidence="2">
    <location>
        <begin position="26"/>
        <end position="102"/>
    </location>
</feature>
<keyword evidence="2" id="KW-0732">Signal</keyword>
<feature type="signal peptide" evidence="2">
    <location>
        <begin position="1"/>
        <end position="25"/>
    </location>
</feature>
<evidence type="ECO:0000313" key="4">
    <source>
        <dbReference type="Proteomes" id="UP000295560"/>
    </source>
</evidence>
<feature type="region of interest" description="Disordered" evidence="1">
    <location>
        <begin position="26"/>
        <end position="47"/>
    </location>
</feature>
<dbReference type="RefSeq" id="WP_132429797.1">
    <property type="nucleotide sequence ID" value="NZ_SMFZ01000002.1"/>
</dbReference>
<gene>
    <name evidence="3" type="ORF">EV378_4961</name>
</gene>